<dbReference type="GO" id="GO:0009103">
    <property type="term" value="P:lipopolysaccharide biosynthetic process"/>
    <property type="evidence" value="ECO:0007669"/>
    <property type="project" value="UniProtKB-ARBA"/>
</dbReference>
<evidence type="ECO:0000256" key="1">
    <source>
        <dbReference type="ARBA" id="ARBA00004651"/>
    </source>
</evidence>
<feature type="transmembrane region" description="Helical" evidence="8">
    <location>
        <begin position="127"/>
        <end position="145"/>
    </location>
</feature>
<evidence type="ECO:0000313" key="9">
    <source>
        <dbReference type="EMBL" id="OPX43588.1"/>
    </source>
</evidence>
<evidence type="ECO:0000256" key="4">
    <source>
        <dbReference type="ARBA" id="ARBA00022679"/>
    </source>
</evidence>
<dbReference type="GO" id="GO:0005886">
    <property type="term" value="C:plasma membrane"/>
    <property type="evidence" value="ECO:0007669"/>
    <property type="project" value="UniProtKB-SubCell"/>
</dbReference>
<feature type="transmembrane region" description="Helical" evidence="8">
    <location>
        <begin position="249"/>
        <end position="267"/>
    </location>
</feature>
<evidence type="ECO:0000256" key="8">
    <source>
        <dbReference type="SAM" id="Phobius"/>
    </source>
</evidence>
<evidence type="ECO:0000256" key="6">
    <source>
        <dbReference type="ARBA" id="ARBA00022989"/>
    </source>
</evidence>
<comment type="subcellular location">
    <subcellularLocation>
        <location evidence="1">Cell membrane</location>
        <topology evidence="1">Multi-pass membrane protein</topology>
    </subcellularLocation>
</comment>
<accession>A0A1V4SI71</accession>
<dbReference type="RefSeq" id="WP_080064950.1">
    <property type="nucleotide sequence ID" value="NZ_MZGX01000016.1"/>
</dbReference>
<dbReference type="AlphaFoldDB" id="A0A1V4SI71"/>
<feature type="transmembrane region" description="Helical" evidence="8">
    <location>
        <begin position="70"/>
        <end position="89"/>
    </location>
</feature>
<dbReference type="GO" id="GO:0016763">
    <property type="term" value="F:pentosyltransferase activity"/>
    <property type="evidence" value="ECO:0007669"/>
    <property type="project" value="TreeGrafter"/>
</dbReference>
<dbReference type="STRING" id="48256.CLHUN_25260"/>
<comment type="caution">
    <text evidence="9">The sequence shown here is derived from an EMBL/GenBank/DDBJ whole genome shotgun (WGS) entry which is preliminary data.</text>
</comment>
<proteinExistence type="predicted"/>
<dbReference type="EMBL" id="MZGX01000016">
    <property type="protein sequence ID" value="OPX43588.1"/>
    <property type="molecule type" value="Genomic_DNA"/>
</dbReference>
<evidence type="ECO:0000256" key="3">
    <source>
        <dbReference type="ARBA" id="ARBA00022676"/>
    </source>
</evidence>
<dbReference type="PANTHER" id="PTHR33908:SF11">
    <property type="entry name" value="MEMBRANE PROTEIN"/>
    <property type="match status" value="1"/>
</dbReference>
<feature type="transmembrane region" description="Helical" evidence="8">
    <location>
        <begin position="152"/>
        <end position="170"/>
    </location>
</feature>
<feature type="transmembrane region" description="Helical" evidence="8">
    <location>
        <begin position="190"/>
        <end position="213"/>
    </location>
</feature>
<name>A0A1V4SI71_RUMHU</name>
<evidence type="ECO:0000313" key="10">
    <source>
        <dbReference type="Proteomes" id="UP000191554"/>
    </source>
</evidence>
<sequence length="485" mass="54705">MNKLKSFIFHAIIWGAVVLMGAILILSAFKSGPLALKLPFFTGILFVALAVLFIFLCLKINLLDKISPRPFLVAIIIISLVPRLLWVHFIQTQPYSDFLHLYNYGVNAGHGDFKGFVDFYSVFPFKMSFGLVLAGLFSVFGPGLLAAKLFNVLMSVALVMIVYFGTRYIYGHKAAKVSGLLLAVWPADIMYNSVIASEHLFLVLFTAAAVLMLKFFNKYTFKNYEITNGNLILLAIGSLTALAQLIRPMAMLLLPVFSVYVLFFKKYKADLSAGLWLKLKSVLLVVMSYLVVINLINIPVEMATGVDVTRSDSGFNLLVGTNYQAKGMFNYEDFGIIEKFNYDIDKVHSEAKKIALERITSQPLKLPSLFLKKTEILWGNENYGYYWSTSPVGETRIESIVKSHPRVFYGLSQAFYVTIVLMAICSCLYHLRERRYDALIILMIFGAIFLSYLLLEVQSRYHLPIMPLLIMFGSGIMSETDKYGE</sequence>
<organism evidence="9 10">
    <name type="scientific">Ruminiclostridium hungatei</name>
    <name type="common">Clostridium hungatei</name>
    <dbReference type="NCBI Taxonomy" id="48256"/>
    <lineage>
        <taxon>Bacteria</taxon>
        <taxon>Bacillati</taxon>
        <taxon>Bacillota</taxon>
        <taxon>Clostridia</taxon>
        <taxon>Eubacteriales</taxon>
        <taxon>Oscillospiraceae</taxon>
        <taxon>Ruminiclostridium</taxon>
    </lineage>
</organism>
<feature type="transmembrane region" description="Helical" evidence="8">
    <location>
        <begin position="38"/>
        <end position="58"/>
    </location>
</feature>
<keyword evidence="4" id="KW-0808">Transferase</keyword>
<keyword evidence="7 8" id="KW-0472">Membrane</keyword>
<feature type="transmembrane region" description="Helical" evidence="8">
    <location>
        <begin position="413"/>
        <end position="431"/>
    </location>
</feature>
<evidence type="ECO:0000256" key="2">
    <source>
        <dbReference type="ARBA" id="ARBA00022475"/>
    </source>
</evidence>
<keyword evidence="3" id="KW-0328">Glycosyltransferase</keyword>
<feature type="transmembrane region" description="Helical" evidence="8">
    <location>
        <begin position="7"/>
        <end position="26"/>
    </location>
</feature>
<protein>
    <submittedName>
        <fullName evidence="9">Uncharacterized protein</fullName>
    </submittedName>
</protein>
<keyword evidence="5 8" id="KW-0812">Transmembrane</keyword>
<dbReference type="InterPro" id="IPR050297">
    <property type="entry name" value="LipidA_mod_glycosyltrf_83"/>
</dbReference>
<feature type="transmembrane region" description="Helical" evidence="8">
    <location>
        <begin position="279"/>
        <end position="300"/>
    </location>
</feature>
<evidence type="ECO:0000256" key="5">
    <source>
        <dbReference type="ARBA" id="ARBA00022692"/>
    </source>
</evidence>
<feature type="transmembrane region" description="Helical" evidence="8">
    <location>
        <begin position="438"/>
        <end position="455"/>
    </location>
</feature>
<keyword evidence="2" id="KW-1003">Cell membrane</keyword>
<evidence type="ECO:0000256" key="7">
    <source>
        <dbReference type="ARBA" id="ARBA00023136"/>
    </source>
</evidence>
<feature type="transmembrane region" description="Helical" evidence="8">
    <location>
        <begin position="225"/>
        <end position="243"/>
    </location>
</feature>
<keyword evidence="10" id="KW-1185">Reference proteome</keyword>
<dbReference type="PANTHER" id="PTHR33908">
    <property type="entry name" value="MANNOSYLTRANSFERASE YKCB-RELATED"/>
    <property type="match status" value="1"/>
</dbReference>
<keyword evidence="6 8" id="KW-1133">Transmembrane helix</keyword>
<gene>
    <name evidence="9" type="ORF">CLHUN_25260</name>
</gene>
<dbReference type="Proteomes" id="UP000191554">
    <property type="component" value="Unassembled WGS sequence"/>
</dbReference>
<reference evidence="9 10" key="1">
    <citation type="submission" date="2017-03" db="EMBL/GenBank/DDBJ databases">
        <title>Genome sequence of Clostridium hungatei DSM 14427.</title>
        <authorList>
            <person name="Poehlein A."/>
            <person name="Daniel R."/>
        </authorList>
    </citation>
    <scope>NUCLEOTIDE SEQUENCE [LARGE SCALE GENOMIC DNA]</scope>
    <source>
        <strain evidence="9 10">DSM 14427</strain>
    </source>
</reference>